<feature type="transmembrane region" description="Helical" evidence="1">
    <location>
        <begin position="134"/>
        <end position="152"/>
    </location>
</feature>
<dbReference type="Pfam" id="PF09852">
    <property type="entry name" value="DUF2079"/>
    <property type="match status" value="1"/>
</dbReference>
<feature type="transmembrane region" description="Helical" evidence="1">
    <location>
        <begin position="54"/>
        <end position="71"/>
    </location>
</feature>
<evidence type="ECO:0000313" key="3">
    <source>
        <dbReference type="Proteomes" id="UP000177626"/>
    </source>
</evidence>
<proteinExistence type="predicted"/>
<keyword evidence="1" id="KW-0472">Membrane</keyword>
<protein>
    <recommendedName>
        <fullName evidence="4">DUF2079 domain-containing protein</fullName>
    </recommendedName>
</protein>
<feature type="transmembrane region" description="Helical" evidence="1">
    <location>
        <begin position="208"/>
        <end position="233"/>
    </location>
</feature>
<gene>
    <name evidence="2" type="ORF">A2406_00050</name>
</gene>
<dbReference type="Proteomes" id="UP000177626">
    <property type="component" value="Unassembled WGS sequence"/>
</dbReference>
<keyword evidence="1" id="KW-0812">Transmembrane</keyword>
<evidence type="ECO:0000313" key="2">
    <source>
        <dbReference type="EMBL" id="OGY93370.1"/>
    </source>
</evidence>
<organism evidence="2 3">
    <name type="scientific">Candidatus Komeilibacteria bacterium RIFOXYC1_FULL_37_11</name>
    <dbReference type="NCBI Taxonomy" id="1798555"/>
    <lineage>
        <taxon>Bacteria</taxon>
        <taxon>Candidatus Komeiliibacteriota</taxon>
    </lineage>
</organism>
<keyword evidence="1" id="KW-1133">Transmembrane helix</keyword>
<name>A0A1G2BYE2_9BACT</name>
<accession>A0A1G2BYE2</accession>
<feature type="transmembrane region" description="Helical" evidence="1">
    <location>
        <begin position="392"/>
        <end position="411"/>
    </location>
</feature>
<sequence length="672" mass="79060">MYYLLWERPLVLSGKHYFDKFAPPKGSFLFSLKDNLCGIINLMIEIFSKYGSKFLVALMGFYACLFSWLSWKKYYNFHYNIFDLAIFNQVFYNTTHGRWFEMTFNLHNYLADHFSPIILGLLPFYWLWQSPQNLLIIQSIVLALSGWPIYLISQQVIGQKNISLIIVCLWFLNFILHNGNLYEFHLLSLAVFFVLWAFYFYQKNNFKIFFLFFVLALLVREDIFLSLLGFSILSCLDKKDYRWRLAPLLGILYFLGALKIVSFFNLETENKFLLYYGWLGGDDLLSILWAWGTNFWLFLAHLFSLDNFISSLIILVSVGFLPLLAPRYLWLLFFPLLQFLFTSTGLNSVVYSTHYGLIFLPGLFVASIFAWKNILSKKKFIFSSVFYNNLNFFKVLFIVTIFYFFIFLSPIKNILFAQGNLSIDNNLAQINKILSPSASLVVSESLAAAFSSRQAVYPFQYSYMGRGQFYLEEFNFPEVDYILIDTNDIFETLAYVDTSKVIFNKNFEQNIPKDFRERLDNYILIFARNNLLLWQNKTISQDKDALLLYKFIDNPDLSDNSSLISGFDYSFDSAGSILNLTYQKTQLLEHNYLLRFYAKDYYFDVPLDYGLWPQADWPEDKLGSFYYYLNPDITAYQIFSWQGEVALGRYRQAEVDFNLREITPRLEIDGAL</sequence>
<evidence type="ECO:0008006" key="4">
    <source>
        <dbReference type="Google" id="ProtNLM"/>
    </source>
</evidence>
<feature type="transmembrane region" description="Helical" evidence="1">
    <location>
        <begin position="245"/>
        <end position="266"/>
    </location>
</feature>
<feature type="transmembrane region" description="Helical" evidence="1">
    <location>
        <begin position="184"/>
        <end position="201"/>
    </location>
</feature>
<evidence type="ECO:0000256" key="1">
    <source>
        <dbReference type="SAM" id="Phobius"/>
    </source>
</evidence>
<feature type="transmembrane region" description="Helical" evidence="1">
    <location>
        <begin position="161"/>
        <end position="178"/>
    </location>
</feature>
<feature type="transmembrane region" description="Helical" evidence="1">
    <location>
        <begin position="106"/>
        <end position="128"/>
    </location>
</feature>
<dbReference type="AlphaFoldDB" id="A0A1G2BYE2"/>
<comment type="caution">
    <text evidence="2">The sequence shown here is derived from an EMBL/GenBank/DDBJ whole genome shotgun (WGS) entry which is preliminary data.</text>
</comment>
<dbReference type="EMBL" id="MHKQ01000023">
    <property type="protein sequence ID" value="OGY93370.1"/>
    <property type="molecule type" value="Genomic_DNA"/>
</dbReference>
<dbReference type="InterPro" id="IPR018650">
    <property type="entry name" value="STSV1_Orf64"/>
</dbReference>
<feature type="transmembrane region" description="Helical" evidence="1">
    <location>
        <begin position="352"/>
        <end position="371"/>
    </location>
</feature>
<reference evidence="2 3" key="1">
    <citation type="journal article" date="2016" name="Nat. Commun.">
        <title>Thousands of microbial genomes shed light on interconnected biogeochemical processes in an aquifer system.</title>
        <authorList>
            <person name="Anantharaman K."/>
            <person name="Brown C.T."/>
            <person name="Hug L.A."/>
            <person name="Sharon I."/>
            <person name="Castelle C.J."/>
            <person name="Probst A.J."/>
            <person name="Thomas B.C."/>
            <person name="Singh A."/>
            <person name="Wilkins M.J."/>
            <person name="Karaoz U."/>
            <person name="Brodie E.L."/>
            <person name="Williams K.H."/>
            <person name="Hubbard S.S."/>
            <person name="Banfield J.F."/>
        </authorList>
    </citation>
    <scope>NUCLEOTIDE SEQUENCE [LARGE SCALE GENOMIC DNA]</scope>
</reference>